<dbReference type="SUPFAM" id="SSF53098">
    <property type="entry name" value="Ribonuclease H-like"/>
    <property type="match status" value="1"/>
</dbReference>
<reference evidence="1 2" key="1">
    <citation type="journal article" date="2019" name="Sci. Rep.">
        <title>Orb-weaving spider Araneus ventricosus genome elucidates the spidroin gene catalogue.</title>
        <authorList>
            <person name="Kono N."/>
            <person name="Nakamura H."/>
            <person name="Ohtoshi R."/>
            <person name="Moran D.A.P."/>
            <person name="Shinohara A."/>
            <person name="Yoshida Y."/>
            <person name="Fujiwara M."/>
            <person name="Mori M."/>
            <person name="Tomita M."/>
            <person name="Arakawa K."/>
        </authorList>
    </citation>
    <scope>NUCLEOTIDE SEQUENCE [LARGE SCALE GENOMIC DNA]</scope>
</reference>
<evidence type="ECO:0000313" key="2">
    <source>
        <dbReference type="Proteomes" id="UP000499080"/>
    </source>
</evidence>
<dbReference type="Gene3D" id="3.30.420.10">
    <property type="entry name" value="Ribonuclease H-like superfamily/Ribonuclease H"/>
    <property type="match status" value="1"/>
</dbReference>
<dbReference type="EMBL" id="BGPR01037782">
    <property type="protein sequence ID" value="GBO13470.1"/>
    <property type="molecule type" value="Genomic_DNA"/>
</dbReference>
<sequence>MFGTVVLGLGGFHMLMSYKGCIGQTMAESGMKDVLCLIFAPNSVDKMLASQAFSRVVREHLIVQGPSLNPPVPPQKPLSVSYRIHLQWIPSHVNIQGNEIADALAKAGADDASVPSAHLTYLELFSRAKSRNKTIWLIPPVHHWYQGSRRGGVYQLTAADATNQLLLASLVDISEV</sequence>
<keyword evidence="2" id="KW-1185">Reference proteome</keyword>
<comment type="caution">
    <text evidence="1">The sequence shown here is derived from an EMBL/GenBank/DDBJ whole genome shotgun (WGS) entry which is preliminary data.</text>
</comment>
<name>A0A4Y2UPJ0_ARAVE</name>
<gene>
    <name evidence="1" type="ORF">AVEN_156865_1</name>
</gene>
<dbReference type="InterPro" id="IPR036397">
    <property type="entry name" value="RNaseH_sf"/>
</dbReference>
<dbReference type="Proteomes" id="UP000499080">
    <property type="component" value="Unassembled WGS sequence"/>
</dbReference>
<dbReference type="InterPro" id="IPR012337">
    <property type="entry name" value="RNaseH-like_sf"/>
</dbReference>
<evidence type="ECO:0008006" key="3">
    <source>
        <dbReference type="Google" id="ProtNLM"/>
    </source>
</evidence>
<dbReference type="AlphaFoldDB" id="A0A4Y2UPJ0"/>
<dbReference type="GO" id="GO:0003676">
    <property type="term" value="F:nucleic acid binding"/>
    <property type="evidence" value="ECO:0007669"/>
    <property type="project" value="InterPro"/>
</dbReference>
<organism evidence="1 2">
    <name type="scientific">Araneus ventricosus</name>
    <name type="common">Orbweaver spider</name>
    <name type="synonym">Epeira ventricosa</name>
    <dbReference type="NCBI Taxonomy" id="182803"/>
    <lineage>
        <taxon>Eukaryota</taxon>
        <taxon>Metazoa</taxon>
        <taxon>Ecdysozoa</taxon>
        <taxon>Arthropoda</taxon>
        <taxon>Chelicerata</taxon>
        <taxon>Arachnida</taxon>
        <taxon>Araneae</taxon>
        <taxon>Araneomorphae</taxon>
        <taxon>Entelegynae</taxon>
        <taxon>Araneoidea</taxon>
        <taxon>Araneidae</taxon>
        <taxon>Araneus</taxon>
    </lineage>
</organism>
<accession>A0A4Y2UPJ0</accession>
<dbReference type="OrthoDB" id="3265515at2759"/>
<evidence type="ECO:0000313" key="1">
    <source>
        <dbReference type="EMBL" id="GBO13470.1"/>
    </source>
</evidence>
<proteinExistence type="predicted"/>
<protein>
    <recommendedName>
        <fullName evidence="3">RNase H type-1 domain-containing protein</fullName>
    </recommendedName>
</protein>